<dbReference type="AlphaFoldDB" id="A0A6I3SKT8"/>
<dbReference type="SUPFAM" id="SSF50037">
    <property type="entry name" value="C-terminal domain of transcriptional repressors"/>
    <property type="match status" value="1"/>
</dbReference>
<dbReference type="PANTHER" id="PTHR42954:SF2">
    <property type="entry name" value="FE(2+) TRANSPORT PROTEIN A"/>
    <property type="match status" value="1"/>
</dbReference>
<dbReference type="Proteomes" id="UP000430670">
    <property type="component" value="Unassembled WGS sequence"/>
</dbReference>
<protein>
    <submittedName>
        <fullName evidence="3">Ferrous iron transport protein A</fullName>
    </submittedName>
</protein>
<dbReference type="RefSeq" id="WP_155476226.1">
    <property type="nucleotide sequence ID" value="NZ_WNKU01000008.1"/>
</dbReference>
<gene>
    <name evidence="3" type="ORF">GJ688_09055</name>
</gene>
<dbReference type="EMBL" id="WNKU01000008">
    <property type="protein sequence ID" value="MTV49127.1"/>
    <property type="molecule type" value="Genomic_DNA"/>
</dbReference>
<evidence type="ECO:0000256" key="1">
    <source>
        <dbReference type="ARBA" id="ARBA00023004"/>
    </source>
</evidence>
<evidence type="ECO:0000313" key="3">
    <source>
        <dbReference type="EMBL" id="MTV49127.1"/>
    </source>
</evidence>
<dbReference type="InterPro" id="IPR007167">
    <property type="entry name" value="Fe-transptr_FeoA-like"/>
</dbReference>
<dbReference type="InterPro" id="IPR008988">
    <property type="entry name" value="Transcriptional_repressor_C"/>
</dbReference>
<dbReference type="Gene3D" id="2.30.30.90">
    <property type="match status" value="1"/>
</dbReference>
<keyword evidence="4" id="KW-1185">Reference proteome</keyword>
<keyword evidence="1" id="KW-0408">Iron</keyword>
<sequence length="78" mass="8640">MNSALPLSQMPVGHKARVVTLMLDGFSRRRILDMGLIPGTVVEVLRRSPLGDPTAYRIRGSVIGLRKEEASRIIVENQ</sequence>
<comment type="caution">
    <text evidence="3">The sequence shown here is derived from an EMBL/GenBank/DDBJ whole genome shotgun (WGS) entry which is preliminary data.</text>
</comment>
<accession>A0A6I3SKT8</accession>
<dbReference type="SMART" id="SM00899">
    <property type="entry name" value="FeoA"/>
    <property type="match status" value="1"/>
</dbReference>
<dbReference type="PANTHER" id="PTHR42954">
    <property type="entry name" value="FE(2+) TRANSPORT PROTEIN A"/>
    <property type="match status" value="1"/>
</dbReference>
<evidence type="ECO:0000259" key="2">
    <source>
        <dbReference type="SMART" id="SM00899"/>
    </source>
</evidence>
<proteinExistence type="predicted"/>
<dbReference type="InterPro" id="IPR038157">
    <property type="entry name" value="FeoA_core_dom"/>
</dbReference>
<dbReference type="OrthoDB" id="9811076at2"/>
<dbReference type="GO" id="GO:0046914">
    <property type="term" value="F:transition metal ion binding"/>
    <property type="evidence" value="ECO:0007669"/>
    <property type="project" value="InterPro"/>
</dbReference>
<dbReference type="InterPro" id="IPR052713">
    <property type="entry name" value="FeoA"/>
</dbReference>
<evidence type="ECO:0000313" key="4">
    <source>
        <dbReference type="Proteomes" id="UP000430670"/>
    </source>
</evidence>
<organism evidence="3 4">
    <name type="scientific">Heliobacterium mobile</name>
    <name type="common">Heliobacillus mobilis</name>
    <dbReference type="NCBI Taxonomy" id="28064"/>
    <lineage>
        <taxon>Bacteria</taxon>
        <taxon>Bacillati</taxon>
        <taxon>Bacillota</taxon>
        <taxon>Clostridia</taxon>
        <taxon>Eubacteriales</taxon>
        <taxon>Heliobacteriaceae</taxon>
        <taxon>Heliobacterium</taxon>
    </lineage>
</organism>
<feature type="domain" description="Ferrous iron transporter FeoA-like" evidence="2">
    <location>
        <begin position="5"/>
        <end position="77"/>
    </location>
</feature>
<reference evidence="3 4" key="1">
    <citation type="submission" date="2019-11" db="EMBL/GenBank/DDBJ databases">
        <title>Whole-genome sequence of a the green, strictly anaerobic photosynthetic bacterium Heliobacillus mobilis DSM 6151.</title>
        <authorList>
            <person name="Kyndt J.A."/>
            <person name="Meyer T.E."/>
        </authorList>
    </citation>
    <scope>NUCLEOTIDE SEQUENCE [LARGE SCALE GENOMIC DNA]</scope>
    <source>
        <strain evidence="3 4">DSM 6151</strain>
    </source>
</reference>
<name>A0A6I3SKT8_HELMO</name>
<dbReference type="Pfam" id="PF04023">
    <property type="entry name" value="FeoA"/>
    <property type="match status" value="1"/>
</dbReference>